<dbReference type="EMBL" id="LR796338">
    <property type="protein sequence ID" value="CAB4137552.1"/>
    <property type="molecule type" value="Genomic_DNA"/>
</dbReference>
<proteinExistence type="predicted"/>
<reference evidence="1" key="1">
    <citation type="submission" date="2020-04" db="EMBL/GenBank/DDBJ databases">
        <authorList>
            <person name="Chiriac C."/>
            <person name="Salcher M."/>
            <person name="Ghai R."/>
            <person name="Kavagutti S V."/>
        </authorList>
    </citation>
    <scope>NUCLEOTIDE SEQUENCE</scope>
</reference>
<organism evidence="1">
    <name type="scientific">uncultured Caudovirales phage</name>
    <dbReference type="NCBI Taxonomy" id="2100421"/>
    <lineage>
        <taxon>Viruses</taxon>
        <taxon>Duplodnaviria</taxon>
        <taxon>Heunggongvirae</taxon>
        <taxon>Uroviricota</taxon>
        <taxon>Caudoviricetes</taxon>
        <taxon>Peduoviridae</taxon>
        <taxon>Maltschvirus</taxon>
        <taxon>Maltschvirus maltsch</taxon>
    </lineage>
</organism>
<evidence type="ECO:0000313" key="1">
    <source>
        <dbReference type="EMBL" id="CAB4137552.1"/>
    </source>
</evidence>
<sequence length="228" mass="26365">MLTKDITSKPTSNLWAVVRNGKSNHEKRFEDITPNRISYVKRANDYQYAITYLTSTDPLAFNRTYSGKTYGFLVYQDHLVRKEDGSEEVVKQYFVVKARDFIGDAKEYQDAWVIEQARLDAEAEVARIEREKRDAEYNRRKEIANAKDAQANEQAENTAEKIATFIEQLLGSKARLESTVRVQATGQWLDWNDGSGADKYITSQKGEVRLPVQEFQRLMNKFIEMSNN</sequence>
<protein>
    <submittedName>
        <fullName evidence="1">Uncharacterized protein</fullName>
    </submittedName>
</protein>
<name>A0A6J5LUT9_9CAUD</name>
<gene>
    <name evidence="1" type="ORF">UFOVP325_48</name>
    <name evidence="2" type="ORF">UFOVP430_43</name>
</gene>
<accession>A0A6J5LUT9</accession>
<evidence type="ECO:0000313" key="2">
    <source>
        <dbReference type="EMBL" id="CAB4147762.1"/>
    </source>
</evidence>
<dbReference type="EMBL" id="LR796481">
    <property type="protein sequence ID" value="CAB4147762.1"/>
    <property type="molecule type" value="Genomic_DNA"/>
</dbReference>